<protein>
    <submittedName>
        <fullName evidence="3">Uncharacterized conserved protein YndB, AHSA1/START domain</fullName>
    </submittedName>
</protein>
<organism evidence="3 4">
    <name type="scientific">Tranquillimonas rosea</name>
    <dbReference type="NCBI Taxonomy" id="641238"/>
    <lineage>
        <taxon>Bacteria</taxon>
        <taxon>Pseudomonadati</taxon>
        <taxon>Pseudomonadota</taxon>
        <taxon>Alphaproteobacteria</taxon>
        <taxon>Rhodobacterales</taxon>
        <taxon>Roseobacteraceae</taxon>
        <taxon>Tranquillimonas</taxon>
    </lineage>
</organism>
<dbReference type="EMBL" id="FOGU01000003">
    <property type="protein sequence ID" value="SER80829.1"/>
    <property type="molecule type" value="Genomic_DNA"/>
</dbReference>
<dbReference type="OrthoDB" id="9805228at2"/>
<dbReference type="InterPro" id="IPR023393">
    <property type="entry name" value="START-like_dom_sf"/>
</dbReference>
<sequence>MSDEFDLTLARHLDAAPDLVWRAWTDADLLRQWFTPAPVTVREAVIDPRPGGRFYTCMRLPDGTEIASEGCILSVEPERRLVFTDAMTEGWRPAPSPFMTAIITLAPDGQGTAYGARVLHADAPARDRHAEMGFERGWGAAADQLEAVARSLGA</sequence>
<dbReference type="STRING" id="641238.SAMN04490244_10358"/>
<evidence type="ECO:0000256" key="1">
    <source>
        <dbReference type="ARBA" id="ARBA00006817"/>
    </source>
</evidence>
<proteinExistence type="inferred from homology"/>
<gene>
    <name evidence="3" type="ORF">SAMN04490244_10358</name>
</gene>
<evidence type="ECO:0000313" key="4">
    <source>
        <dbReference type="Proteomes" id="UP000198885"/>
    </source>
</evidence>
<dbReference type="Pfam" id="PF08327">
    <property type="entry name" value="AHSA1"/>
    <property type="match status" value="1"/>
</dbReference>
<dbReference type="Gene3D" id="3.30.530.20">
    <property type="match status" value="1"/>
</dbReference>
<name>A0A1H9S9H6_9RHOB</name>
<dbReference type="AlphaFoldDB" id="A0A1H9S9H6"/>
<feature type="domain" description="Activator of Hsp90 ATPase homologue 1/2-like C-terminal" evidence="2">
    <location>
        <begin position="14"/>
        <end position="148"/>
    </location>
</feature>
<accession>A0A1H9S9H6</accession>
<reference evidence="3 4" key="1">
    <citation type="submission" date="2016-10" db="EMBL/GenBank/DDBJ databases">
        <authorList>
            <person name="de Groot N.N."/>
        </authorList>
    </citation>
    <scope>NUCLEOTIDE SEQUENCE [LARGE SCALE GENOMIC DNA]</scope>
    <source>
        <strain evidence="3 4">DSM 23042</strain>
    </source>
</reference>
<evidence type="ECO:0000313" key="3">
    <source>
        <dbReference type="EMBL" id="SER80829.1"/>
    </source>
</evidence>
<comment type="similarity">
    <text evidence="1">Belongs to the AHA1 family.</text>
</comment>
<dbReference type="SUPFAM" id="SSF55961">
    <property type="entry name" value="Bet v1-like"/>
    <property type="match status" value="1"/>
</dbReference>
<dbReference type="InterPro" id="IPR013538">
    <property type="entry name" value="ASHA1/2-like_C"/>
</dbReference>
<evidence type="ECO:0000259" key="2">
    <source>
        <dbReference type="Pfam" id="PF08327"/>
    </source>
</evidence>
<dbReference type="CDD" id="cd08896">
    <property type="entry name" value="SRPBCC_CalC_Aha1-like_3"/>
    <property type="match status" value="1"/>
</dbReference>
<keyword evidence="4" id="KW-1185">Reference proteome</keyword>
<dbReference type="RefSeq" id="WP_092689743.1">
    <property type="nucleotide sequence ID" value="NZ_FOGU01000003.1"/>
</dbReference>
<dbReference type="Proteomes" id="UP000198885">
    <property type="component" value="Unassembled WGS sequence"/>
</dbReference>